<comment type="similarity">
    <text evidence="3 14">Belongs to the Nth/MutY family.</text>
</comment>
<evidence type="ECO:0000256" key="9">
    <source>
        <dbReference type="ARBA" id="ARBA00022801"/>
    </source>
</evidence>
<dbReference type="InterPro" id="IPR003265">
    <property type="entry name" value="HhH-GPD_domain"/>
</dbReference>
<dbReference type="InterPro" id="IPR023170">
    <property type="entry name" value="HhH_base_excis_C"/>
</dbReference>
<dbReference type="GO" id="GO:0006284">
    <property type="term" value="P:base-excision repair"/>
    <property type="evidence" value="ECO:0007669"/>
    <property type="project" value="UniProtKB-UniRule"/>
</dbReference>
<dbReference type="GO" id="GO:0034039">
    <property type="term" value="F:8-oxo-7,8-dihydroguanine DNA N-glycosylase activity"/>
    <property type="evidence" value="ECO:0007669"/>
    <property type="project" value="TreeGrafter"/>
</dbReference>
<dbReference type="Proteomes" id="UP000298324">
    <property type="component" value="Unassembled WGS sequence"/>
</dbReference>
<evidence type="ECO:0000256" key="8">
    <source>
        <dbReference type="ARBA" id="ARBA00022763"/>
    </source>
</evidence>
<dbReference type="GO" id="GO:0051539">
    <property type="term" value="F:4 iron, 4 sulfur cluster binding"/>
    <property type="evidence" value="ECO:0007669"/>
    <property type="project" value="UniProtKB-UniRule"/>
</dbReference>
<keyword evidence="17" id="KW-1185">Reference proteome</keyword>
<dbReference type="PANTHER" id="PTHR42944:SF1">
    <property type="entry name" value="ADENINE DNA GLYCOSYLASE"/>
    <property type="match status" value="1"/>
</dbReference>
<evidence type="ECO:0000259" key="15">
    <source>
        <dbReference type="SMART" id="SM00478"/>
    </source>
</evidence>
<keyword evidence="6" id="KW-0004">4Fe-4S</keyword>
<evidence type="ECO:0000256" key="11">
    <source>
        <dbReference type="ARBA" id="ARBA00023014"/>
    </source>
</evidence>
<dbReference type="EMBL" id="QFGA01000001">
    <property type="protein sequence ID" value="TEB07713.1"/>
    <property type="molecule type" value="Genomic_DNA"/>
</dbReference>
<dbReference type="InterPro" id="IPR011257">
    <property type="entry name" value="DNA_glycosylase"/>
</dbReference>
<keyword evidence="12" id="KW-0234">DNA repair</keyword>
<evidence type="ECO:0000256" key="14">
    <source>
        <dbReference type="RuleBase" id="RU365096"/>
    </source>
</evidence>
<keyword evidence="9 16" id="KW-0378">Hydrolase</keyword>
<evidence type="ECO:0000256" key="5">
    <source>
        <dbReference type="ARBA" id="ARBA00022023"/>
    </source>
</evidence>
<dbReference type="Gene3D" id="3.90.79.10">
    <property type="entry name" value="Nucleoside Triphosphate Pyrophosphohydrolase"/>
    <property type="match status" value="1"/>
</dbReference>
<dbReference type="GO" id="GO:0035485">
    <property type="term" value="F:adenine/guanine mispair binding"/>
    <property type="evidence" value="ECO:0007669"/>
    <property type="project" value="TreeGrafter"/>
</dbReference>
<dbReference type="GO" id="GO:0000701">
    <property type="term" value="F:purine-specific mismatch base pair DNA N-glycosylase activity"/>
    <property type="evidence" value="ECO:0007669"/>
    <property type="project" value="UniProtKB-EC"/>
</dbReference>
<evidence type="ECO:0000256" key="13">
    <source>
        <dbReference type="ARBA" id="ARBA00023295"/>
    </source>
</evidence>
<evidence type="ECO:0000256" key="3">
    <source>
        <dbReference type="ARBA" id="ARBA00008343"/>
    </source>
</evidence>
<dbReference type="CDD" id="cd03431">
    <property type="entry name" value="NUDIX_DNA_Glycosylase_C-MutY"/>
    <property type="match status" value="1"/>
</dbReference>
<dbReference type="NCBIfam" id="TIGR01084">
    <property type="entry name" value="mutY"/>
    <property type="match status" value="1"/>
</dbReference>
<dbReference type="InterPro" id="IPR000445">
    <property type="entry name" value="HhH_motif"/>
</dbReference>
<proteinExistence type="inferred from homology"/>
<dbReference type="SUPFAM" id="SSF48150">
    <property type="entry name" value="DNA-glycosylase"/>
    <property type="match status" value="1"/>
</dbReference>
<keyword evidence="11" id="KW-0411">Iron-sulfur</keyword>
<dbReference type="RefSeq" id="WP_243123961.1">
    <property type="nucleotide sequence ID" value="NZ_QFGA01000001.1"/>
</dbReference>
<evidence type="ECO:0000256" key="4">
    <source>
        <dbReference type="ARBA" id="ARBA00012045"/>
    </source>
</evidence>
<dbReference type="Pfam" id="PF00633">
    <property type="entry name" value="HHH"/>
    <property type="match status" value="1"/>
</dbReference>
<comment type="catalytic activity">
    <reaction evidence="1 14">
        <text>Hydrolyzes free adenine bases from 7,8-dihydro-8-oxoguanine:adenine mismatched double-stranded DNA, leaving an apurinic site.</text>
        <dbReference type="EC" id="3.2.2.31"/>
    </reaction>
</comment>
<dbReference type="PANTHER" id="PTHR42944">
    <property type="entry name" value="ADENINE DNA GLYCOSYLASE"/>
    <property type="match status" value="1"/>
</dbReference>
<evidence type="ECO:0000256" key="1">
    <source>
        <dbReference type="ARBA" id="ARBA00000843"/>
    </source>
</evidence>
<name>A0A4Y7RG13_9FIRM</name>
<evidence type="ECO:0000313" key="16">
    <source>
        <dbReference type="EMBL" id="TEB07713.1"/>
    </source>
</evidence>
<dbReference type="SUPFAM" id="SSF55811">
    <property type="entry name" value="Nudix"/>
    <property type="match status" value="1"/>
</dbReference>
<dbReference type="InterPro" id="IPR044298">
    <property type="entry name" value="MIG/MutY"/>
</dbReference>
<organism evidence="16 17">
    <name type="scientific">Pelotomaculum schinkii</name>
    <dbReference type="NCBI Taxonomy" id="78350"/>
    <lineage>
        <taxon>Bacteria</taxon>
        <taxon>Bacillati</taxon>
        <taxon>Bacillota</taxon>
        <taxon>Clostridia</taxon>
        <taxon>Eubacteriales</taxon>
        <taxon>Desulfotomaculaceae</taxon>
        <taxon>Pelotomaculum</taxon>
    </lineage>
</organism>
<evidence type="ECO:0000313" key="17">
    <source>
        <dbReference type="Proteomes" id="UP000298324"/>
    </source>
</evidence>
<dbReference type="InterPro" id="IPR005760">
    <property type="entry name" value="A/G_AdeGlyc_MutY"/>
</dbReference>
<sequence length="377" mass="42292">MDDTVAATCSGMPEAEQIEGLRRLAEPILAWYEQNARILPWREQPDPYRVWISEIMLQQTRIEAVLPYFYRFVEVLPDIPALAKAEEATLLKLWEGLGYYNRVRNLQKAARIIVERHGGRLPSSYQHLLKLPGIGEYTAGAIASIAYHIPVPAVDGNALRVLARLLACRADIAQPQARKTLRAAAQAMLPRERAGDFNQAMMDLGSLVCLPGPAPRCDLCPVRTGCAAYRQGVADKLPVKSPQKPRAMQQKTVLVLASQGKTLLRRRPAEGLLAGLWEFPNLDGWLTEKEVAALLDEWGICPASVRRLADARHIFTHMEWHMHGYLVYAADALPVPNCVWVDGEAVRREYALPSAYSAFTRHLPRWLAETKNNLEIH</sequence>
<accession>A0A4Y7RG13</accession>
<dbReference type="Pfam" id="PF14815">
    <property type="entry name" value="NUDIX_4"/>
    <property type="match status" value="1"/>
</dbReference>
<reference evidence="16 17" key="1">
    <citation type="journal article" date="2018" name="Environ. Microbiol.">
        <title>Novel energy conservation strategies and behaviour of Pelotomaculum schinkii driving syntrophic propionate catabolism.</title>
        <authorList>
            <person name="Hidalgo-Ahumada C.A.P."/>
            <person name="Nobu M.K."/>
            <person name="Narihiro T."/>
            <person name="Tamaki H."/>
            <person name="Liu W.T."/>
            <person name="Kamagata Y."/>
            <person name="Stams A.J.M."/>
            <person name="Imachi H."/>
            <person name="Sousa D.Z."/>
        </authorList>
    </citation>
    <scope>NUCLEOTIDE SEQUENCE [LARGE SCALE GENOMIC DNA]</scope>
    <source>
        <strain evidence="16 17">HH</strain>
    </source>
</reference>
<dbReference type="Pfam" id="PF00730">
    <property type="entry name" value="HhH-GPD"/>
    <property type="match status" value="1"/>
</dbReference>
<dbReference type="InterPro" id="IPR004036">
    <property type="entry name" value="Endonuclease-III-like_CS2"/>
</dbReference>
<dbReference type="InterPro" id="IPR015797">
    <property type="entry name" value="NUDIX_hydrolase-like_dom_sf"/>
</dbReference>
<dbReference type="GO" id="GO:0046872">
    <property type="term" value="F:metal ion binding"/>
    <property type="evidence" value="ECO:0007669"/>
    <property type="project" value="UniProtKB-UniRule"/>
</dbReference>
<dbReference type="PROSITE" id="PS01155">
    <property type="entry name" value="ENDONUCLEASE_III_2"/>
    <property type="match status" value="1"/>
</dbReference>
<feature type="domain" description="HhH-GPD" evidence="15">
    <location>
        <begin position="56"/>
        <end position="207"/>
    </location>
</feature>
<dbReference type="AlphaFoldDB" id="A0A4Y7RG13"/>
<keyword evidence="10 14" id="KW-0408">Iron</keyword>
<keyword evidence="8 14" id="KW-0227">DNA damage</keyword>
<comment type="cofactor">
    <cofactor evidence="14">
        <name>[4Fe-4S] cluster</name>
        <dbReference type="ChEBI" id="CHEBI:49883"/>
    </cofactor>
    <text evidence="14">Binds 1 [4Fe-4S] cluster.</text>
</comment>
<evidence type="ECO:0000256" key="2">
    <source>
        <dbReference type="ARBA" id="ARBA00002933"/>
    </source>
</evidence>
<gene>
    <name evidence="16" type="primary">yfhQ</name>
    <name evidence="16" type="ORF">Psch_01268</name>
</gene>
<dbReference type="Gene3D" id="1.10.340.30">
    <property type="entry name" value="Hypothetical protein, domain 2"/>
    <property type="match status" value="1"/>
</dbReference>
<protein>
    <recommendedName>
        <fullName evidence="5 14">Adenine DNA glycosylase</fullName>
        <ecNumber evidence="4 14">3.2.2.31</ecNumber>
    </recommendedName>
</protein>
<dbReference type="FunFam" id="1.10.340.30:FF:000002">
    <property type="entry name" value="Adenine DNA glycosylase"/>
    <property type="match status" value="1"/>
</dbReference>
<dbReference type="SMART" id="SM00478">
    <property type="entry name" value="ENDO3c"/>
    <property type="match status" value="1"/>
</dbReference>
<comment type="function">
    <text evidence="2">Adenine glycosylase active on G-A mispairs. MutY also corrects error-prone DNA synthesis past GO lesions which are due to the oxidatively damaged form of guanine: 7,8-dihydro-8-oxoguanine (8-oxo-dGTP).</text>
</comment>
<evidence type="ECO:0000256" key="12">
    <source>
        <dbReference type="ARBA" id="ARBA00023204"/>
    </source>
</evidence>
<keyword evidence="7" id="KW-0479">Metal-binding</keyword>
<comment type="caution">
    <text evidence="16">The sequence shown here is derived from an EMBL/GenBank/DDBJ whole genome shotgun (WGS) entry which is preliminary data.</text>
</comment>
<dbReference type="GO" id="GO:0006298">
    <property type="term" value="P:mismatch repair"/>
    <property type="evidence" value="ECO:0007669"/>
    <property type="project" value="TreeGrafter"/>
</dbReference>
<dbReference type="GO" id="GO:0032357">
    <property type="term" value="F:oxidized purine DNA binding"/>
    <property type="evidence" value="ECO:0007669"/>
    <property type="project" value="TreeGrafter"/>
</dbReference>
<dbReference type="Gene3D" id="1.10.1670.10">
    <property type="entry name" value="Helix-hairpin-Helix base-excision DNA repair enzymes (C-terminal)"/>
    <property type="match status" value="1"/>
</dbReference>
<evidence type="ECO:0000256" key="10">
    <source>
        <dbReference type="ARBA" id="ARBA00023004"/>
    </source>
</evidence>
<dbReference type="InterPro" id="IPR029119">
    <property type="entry name" value="MutY_C"/>
</dbReference>
<dbReference type="EC" id="3.2.2.31" evidence="4 14"/>
<keyword evidence="13 14" id="KW-0326">Glycosidase</keyword>
<evidence type="ECO:0000256" key="6">
    <source>
        <dbReference type="ARBA" id="ARBA00022485"/>
    </source>
</evidence>
<dbReference type="CDD" id="cd00056">
    <property type="entry name" value="ENDO3c"/>
    <property type="match status" value="1"/>
</dbReference>
<evidence type="ECO:0000256" key="7">
    <source>
        <dbReference type="ARBA" id="ARBA00022723"/>
    </source>
</evidence>